<feature type="signal peptide" evidence="1">
    <location>
        <begin position="1"/>
        <end position="21"/>
    </location>
</feature>
<accession>A0ABY5DJW0</accession>
<proteinExistence type="predicted"/>
<evidence type="ECO:0000313" key="3">
    <source>
        <dbReference type="Proteomes" id="UP001055955"/>
    </source>
</evidence>
<protein>
    <recommendedName>
        <fullName evidence="4">Outer membrane protein</fullName>
    </recommendedName>
</protein>
<evidence type="ECO:0000256" key="1">
    <source>
        <dbReference type="SAM" id="SignalP"/>
    </source>
</evidence>
<keyword evidence="1" id="KW-0732">Signal</keyword>
<reference evidence="2 3" key="1">
    <citation type="journal article" date="2022" name="Nat. Microbiol.">
        <title>The microbiome of a bacterivorous marine choanoflagellate contains a resource-demanding obligate bacterial associate.</title>
        <authorList>
            <person name="Needham D.M."/>
            <person name="Poirier C."/>
            <person name="Bachy C."/>
            <person name="George E.E."/>
            <person name="Wilken S."/>
            <person name="Yung C.C.M."/>
            <person name="Limardo A.J."/>
            <person name="Morando M."/>
            <person name="Sudek L."/>
            <person name="Malmstrom R.R."/>
            <person name="Keeling P.J."/>
            <person name="Santoro A.E."/>
            <person name="Worden A.Z."/>
        </authorList>
    </citation>
    <scope>NUCLEOTIDE SEQUENCE [LARGE SCALE GENOMIC DNA]</scope>
    <source>
        <strain evidence="2 3">Comchoano-1</strain>
    </source>
</reference>
<name>A0ABY5DJW0_9GAMM</name>
<organism evidence="2 3">
    <name type="scientific">Candidatus Comchoanobacter bicostacola</name>
    <dbReference type="NCBI Taxonomy" id="2919598"/>
    <lineage>
        <taxon>Bacteria</taxon>
        <taxon>Pseudomonadati</taxon>
        <taxon>Pseudomonadota</taxon>
        <taxon>Gammaproteobacteria</taxon>
        <taxon>Candidatus Comchoanobacterales</taxon>
        <taxon>Candidatus Comchoanobacteraceae</taxon>
        <taxon>Candidatus Comchoanobacter</taxon>
    </lineage>
</organism>
<keyword evidence="3" id="KW-1185">Reference proteome</keyword>
<evidence type="ECO:0000313" key="2">
    <source>
        <dbReference type="EMBL" id="UTC24174.1"/>
    </source>
</evidence>
<sequence>MEIKLKMGVMATLCLSGFAHADIKQTLDVSSGFRTKAVALETYSGNRTGYDLQQFYWDNKVLFEALGASTAEFNQLTAGVQFSHEQYGVINPYVQVEVLRNHVKTGALLYTYLPLYNNKVSCTFGLDVYHAWSADVDLQGLHSELYSKFSFTIAESLNAYAEYRLPLLSTDLTAAINDDSLYSYDRQSSLSIGVSVALWPLSWDELISEEFVVQEPMELSSIYVSEVEEVDSQYDIDEMSDVPDYLDLMDAELVEEEAPLGWFAQLIEFLARLFRF</sequence>
<dbReference type="RefSeq" id="WP_258567958.1">
    <property type="nucleotide sequence ID" value="NZ_CP092900.1"/>
</dbReference>
<evidence type="ECO:0008006" key="4">
    <source>
        <dbReference type="Google" id="ProtNLM"/>
    </source>
</evidence>
<gene>
    <name evidence="2" type="ORF">MMH89_02920</name>
</gene>
<dbReference type="Proteomes" id="UP001055955">
    <property type="component" value="Chromosome"/>
</dbReference>
<feature type="chain" id="PRO_5047233492" description="Outer membrane protein" evidence="1">
    <location>
        <begin position="22"/>
        <end position="276"/>
    </location>
</feature>
<dbReference type="EMBL" id="CP092900">
    <property type="protein sequence ID" value="UTC24174.1"/>
    <property type="molecule type" value="Genomic_DNA"/>
</dbReference>